<feature type="compositionally biased region" description="Basic and acidic residues" evidence="5">
    <location>
        <begin position="541"/>
        <end position="554"/>
    </location>
</feature>
<dbReference type="InterPro" id="IPR033316">
    <property type="entry name" value="RBBP8-like"/>
</dbReference>
<comment type="subcellular location">
    <subcellularLocation>
        <location evidence="1">Nucleus</location>
    </subcellularLocation>
</comment>
<dbReference type="Pfam" id="PF08573">
    <property type="entry name" value="SAE2"/>
    <property type="match status" value="1"/>
</dbReference>
<dbReference type="PANTHER" id="PTHR15107:SF0">
    <property type="entry name" value="DNA ENDONUCLEASE ACTIVATOR CTP1 C-TERMINAL DOMAIN-CONTAINING PROTEIN"/>
    <property type="match status" value="1"/>
</dbReference>
<gene>
    <name evidence="7" type="ORF">FA15DRAFT_687731</name>
</gene>
<dbReference type="InterPro" id="IPR013882">
    <property type="entry name" value="Ctp1_C"/>
</dbReference>
<feature type="coiled-coil region" evidence="4">
    <location>
        <begin position="84"/>
        <end position="149"/>
    </location>
</feature>
<dbReference type="GO" id="GO:0003684">
    <property type="term" value="F:damaged DNA binding"/>
    <property type="evidence" value="ECO:0007669"/>
    <property type="project" value="TreeGrafter"/>
</dbReference>
<keyword evidence="3" id="KW-0539">Nucleus</keyword>
<dbReference type="OrthoDB" id="5801062at2759"/>
<dbReference type="PANTHER" id="PTHR15107">
    <property type="entry name" value="RETINOBLASTOMA BINDING PROTEIN 8"/>
    <property type="match status" value="1"/>
</dbReference>
<accession>A0A5C3KTG5</accession>
<evidence type="ECO:0000256" key="1">
    <source>
        <dbReference type="ARBA" id="ARBA00004123"/>
    </source>
</evidence>
<feature type="compositionally biased region" description="Low complexity" evidence="5">
    <location>
        <begin position="378"/>
        <end position="389"/>
    </location>
</feature>
<evidence type="ECO:0000259" key="6">
    <source>
        <dbReference type="Pfam" id="PF08573"/>
    </source>
</evidence>
<dbReference type="GO" id="GO:0010792">
    <property type="term" value="P:DNA double-strand break processing involved in repair via single-strand annealing"/>
    <property type="evidence" value="ECO:0007669"/>
    <property type="project" value="TreeGrafter"/>
</dbReference>
<feature type="compositionally biased region" description="Polar residues" evidence="5">
    <location>
        <begin position="267"/>
        <end position="277"/>
    </location>
</feature>
<feature type="region of interest" description="Disordered" evidence="5">
    <location>
        <begin position="526"/>
        <end position="578"/>
    </location>
</feature>
<feature type="compositionally biased region" description="Basic and acidic residues" evidence="5">
    <location>
        <begin position="13"/>
        <end position="31"/>
    </location>
</feature>
<feature type="domain" description="DNA endonuclease activator Ctp1 C-terminal" evidence="6">
    <location>
        <begin position="491"/>
        <end position="599"/>
    </location>
</feature>
<evidence type="ECO:0000256" key="2">
    <source>
        <dbReference type="ARBA" id="ARBA00022763"/>
    </source>
</evidence>
<keyword evidence="4" id="KW-0175">Coiled coil</keyword>
<reference evidence="7 8" key="1">
    <citation type="journal article" date="2019" name="Nat. Ecol. Evol.">
        <title>Megaphylogeny resolves global patterns of mushroom evolution.</title>
        <authorList>
            <person name="Varga T."/>
            <person name="Krizsan K."/>
            <person name="Foldi C."/>
            <person name="Dima B."/>
            <person name="Sanchez-Garcia M."/>
            <person name="Sanchez-Ramirez S."/>
            <person name="Szollosi G.J."/>
            <person name="Szarkandi J.G."/>
            <person name="Papp V."/>
            <person name="Albert L."/>
            <person name="Andreopoulos W."/>
            <person name="Angelini C."/>
            <person name="Antonin V."/>
            <person name="Barry K.W."/>
            <person name="Bougher N.L."/>
            <person name="Buchanan P."/>
            <person name="Buyck B."/>
            <person name="Bense V."/>
            <person name="Catcheside P."/>
            <person name="Chovatia M."/>
            <person name="Cooper J."/>
            <person name="Damon W."/>
            <person name="Desjardin D."/>
            <person name="Finy P."/>
            <person name="Geml J."/>
            <person name="Haridas S."/>
            <person name="Hughes K."/>
            <person name="Justo A."/>
            <person name="Karasinski D."/>
            <person name="Kautmanova I."/>
            <person name="Kiss B."/>
            <person name="Kocsube S."/>
            <person name="Kotiranta H."/>
            <person name="LaButti K.M."/>
            <person name="Lechner B.E."/>
            <person name="Liimatainen K."/>
            <person name="Lipzen A."/>
            <person name="Lukacs Z."/>
            <person name="Mihaltcheva S."/>
            <person name="Morgado L.N."/>
            <person name="Niskanen T."/>
            <person name="Noordeloos M.E."/>
            <person name="Ohm R.A."/>
            <person name="Ortiz-Santana B."/>
            <person name="Ovrebo C."/>
            <person name="Racz N."/>
            <person name="Riley R."/>
            <person name="Savchenko A."/>
            <person name="Shiryaev A."/>
            <person name="Soop K."/>
            <person name="Spirin V."/>
            <person name="Szebenyi C."/>
            <person name="Tomsovsky M."/>
            <person name="Tulloss R.E."/>
            <person name="Uehling J."/>
            <person name="Grigoriev I.V."/>
            <person name="Vagvolgyi C."/>
            <person name="Papp T."/>
            <person name="Martin F.M."/>
            <person name="Miettinen O."/>
            <person name="Hibbett D.S."/>
            <person name="Nagy L.G."/>
        </authorList>
    </citation>
    <scope>NUCLEOTIDE SEQUENCE [LARGE SCALE GENOMIC DNA]</scope>
    <source>
        <strain evidence="7 8">CBS 121175</strain>
    </source>
</reference>
<evidence type="ECO:0000313" key="7">
    <source>
        <dbReference type="EMBL" id="TFK23899.1"/>
    </source>
</evidence>
<dbReference type="EMBL" id="ML210210">
    <property type="protein sequence ID" value="TFK23899.1"/>
    <property type="molecule type" value="Genomic_DNA"/>
</dbReference>
<proteinExistence type="predicted"/>
<feature type="compositionally biased region" description="Basic and acidic residues" evidence="5">
    <location>
        <begin position="416"/>
        <end position="425"/>
    </location>
</feature>
<feature type="region of interest" description="Disordered" evidence="5">
    <location>
        <begin position="1"/>
        <end position="31"/>
    </location>
</feature>
<name>A0A5C3KTG5_COPMA</name>
<feature type="region of interest" description="Disordered" evidence="5">
    <location>
        <begin position="253"/>
        <end position="469"/>
    </location>
</feature>
<organism evidence="7 8">
    <name type="scientific">Coprinopsis marcescibilis</name>
    <name type="common">Agaric fungus</name>
    <name type="synonym">Psathyrella marcescibilis</name>
    <dbReference type="NCBI Taxonomy" id="230819"/>
    <lineage>
        <taxon>Eukaryota</taxon>
        <taxon>Fungi</taxon>
        <taxon>Dikarya</taxon>
        <taxon>Basidiomycota</taxon>
        <taxon>Agaricomycotina</taxon>
        <taxon>Agaricomycetes</taxon>
        <taxon>Agaricomycetidae</taxon>
        <taxon>Agaricales</taxon>
        <taxon>Agaricineae</taxon>
        <taxon>Psathyrellaceae</taxon>
        <taxon>Coprinopsis</taxon>
    </lineage>
</organism>
<sequence length="632" mass="71034">MQPESTVFSSAGMRDRDKRVESRHRQETGSLERKIENLRRSNDDTRKQLFDVVQRSDRLAQSLGFQSVFEAQETLDLMDEPCSYKDSLQRMQDLEAQLRATRTEAEEAREQVATFQSLQRDNKLLQKQNKDLTDKLDDLQANYRRVGEIYKRDYKKARELFRWADEQEAKHLMNTNVAGPADKDKERLVQEHQAYTVAGLRRIVPNPAEYGREFDATWATPQATWKRSVVTPGTAVTLVNTVRRPLPAAFPLISPTFNPKNVVDPIPNSSDTEQDTQPPMGGSVQRAAPAALSSPTFFSGPVKSHIPNSSDTEEDTQPPMGPKPEVVFKLPPLPPHIANSSDTEDDTPPPSQTRAANAPAKRCVPNSSDTEDDPPLSQPLSSSNASNAQTRPPAVPAHFERPTKIRRLGVVQDDSSTPRRSDENTRPMPKTEPTKASSSRLPLPAKAPQTVAPSKGKGRYARHSESGPGSSLAINAVFAIDPDKNSGLDFQYDEVVRSRDARRNMDAGDCECCHDYYEAVGPLPARAQGPLWRSPSKTLKRRECSHRNDGRGDDEGTPTRQRQMEIESRKKGISRHRHTWTRAKTPPDYWNIGFPSTQEAAQINQKAEQMHRNKVRDIEREVNNGVGKYKRR</sequence>
<evidence type="ECO:0000256" key="4">
    <source>
        <dbReference type="SAM" id="Coils"/>
    </source>
</evidence>
<keyword evidence="2" id="KW-0227">DNA damage</keyword>
<dbReference type="GO" id="GO:0005634">
    <property type="term" value="C:nucleus"/>
    <property type="evidence" value="ECO:0007669"/>
    <property type="project" value="UniProtKB-SubCell"/>
</dbReference>
<dbReference type="STRING" id="230819.A0A5C3KTG5"/>
<evidence type="ECO:0000256" key="5">
    <source>
        <dbReference type="SAM" id="MobiDB-lite"/>
    </source>
</evidence>
<protein>
    <recommendedName>
        <fullName evidence="6">DNA endonuclease activator Ctp1 C-terminal domain-containing protein</fullName>
    </recommendedName>
</protein>
<dbReference type="Proteomes" id="UP000307440">
    <property type="component" value="Unassembled WGS sequence"/>
</dbReference>
<evidence type="ECO:0000256" key="3">
    <source>
        <dbReference type="ARBA" id="ARBA00023242"/>
    </source>
</evidence>
<dbReference type="AlphaFoldDB" id="A0A5C3KTG5"/>
<keyword evidence="8" id="KW-1185">Reference proteome</keyword>
<evidence type="ECO:0000313" key="8">
    <source>
        <dbReference type="Proteomes" id="UP000307440"/>
    </source>
</evidence>